<gene>
    <name evidence="2" type="ORF">A6769_31630</name>
</gene>
<reference evidence="2 3" key="1">
    <citation type="submission" date="2016-04" db="EMBL/GenBank/DDBJ databases">
        <authorList>
            <person name="Evans L.H."/>
            <person name="Alamgir A."/>
            <person name="Owens N."/>
            <person name="Weber N.D."/>
            <person name="Virtaneva K."/>
            <person name="Barbian K."/>
            <person name="Babar A."/>
            <person name="Rosenke K."/>
        </authorList>
    </citation>
    <scope>NUCLEOTIDE SEQUENCE [LARGE SCALE GENOMIC DNA]</scope>
    <source>
        <strain evidence="2">NIES-2108</strain>
    </source>
</reference>
<protein>
    <submittedName>
        <fullName evidence="2">Uncharacterized protein</fullName>
    </submittedName>
</protein>
<dbReference type="Proteomes" id="UP000252085">
    <property type="component" value="Unassembled WGS sequence"/>
</dbReference>
<accession>A0A367R3P8</accession>
<comment type="caution">
    <text evidence="2">The sequence shown here is derived from an EMBL/GenBank/DDBJ whole genome shotgun (WGS) entry which is preliminary data.</text>
</comment>
<keyword evidence="1" id="KW-0732">Signal</keyword>
<feature type="signal peptide" evidence="1">
    <location>
        <begin position="1"/>
        <end position="26"/>
    </location>
</feature>
<sequence length="148" mass="15305">MRFFIKGYLVSMLAGVISLVANQALAVTGPGATMKNSFPKDNSCLSTSSYGGIINNCSYSVQAVGTLQLSTGSHPTSISIYGNNSSCQTLSINGVGNAAFVGPIIYTTSGPKVWQTLNLGNLYVYEGTGPIFSCSLEAGGIIGNFTAQ</sequence>
<organism evidence="2 3">
    <name type="scientific">Nostoc punctiforme NIES-2108</name>
    <dbReference type="NCBI Taxonomy" id="1356359"/>
    <lineage>
        <taxon>Bacteria</taxon>
        <taxon>Bacillati</taxon>
        <taxon>Cyanobacteriota</taxon>
        <taxon>Cyanophyceae</taxon>
        <taxon>Nostocales</taxon>
        <taxon>Nostocaceae</taxon>
        <taxon>Nostoc</taxon>
    </lineage>
</organism>
<evidence type="ECO:0000313" key="3">
    <source>
        <dbReference type="Proteomes" id="UP000252085"/>
    </source>
</evidence>
<evidence type="ECO:0000256" key="1">
    <source>
        <dbReference type="SAM" id="SignalP"/>
    </source>
</evidence>
<proteinExistence type="predicted"/>
<dbReference type="EMBL" id="LXQE01000178">
    <property type="protein sequence ID" value="RCJ31096.1"/>
    <property type="molecule type" value="Genomic_DNA"/>
</dbReference>
<feature type="chain" id="PRO_5016867614" evidence="1">
    <location>
        <begin position="27"/>
        <end position="148"/>
    </location>
</feature>
<name>A0A367R3P8_NOSPU</name>
<dbReference type="AlphaFoldDB" id="A0A367R3P8"/>
<evidence type="ECO:0000313" key="2">
    <source>
        <dbReference type="EMBL" id="RCJ31096.1"/>
    </source>
</evidence>